<accession>A0A9N9F0K3</accession>
<gene>
    <name evidence="1" type="ORF">AMORRO_LOCUS3288</name>
</gene>
<sequence>MSKEKSFLKSSNKYLDPYTVTKILIQEVKVLQDQNKIAFHTAVVQYYNFYDKNYHYISLEDTSSSQDSFLVSEDFQDFFKDILTELLAKDSIEPKISDNISSFVNDLN</sequence>
<comment type="caution">
    <text evidence="1">The sequence shown here is derived from an EMBL/GenBank/DDBJ whole genome shotgun (WGS) entry which is preliminary data.</text>
</comment>
<organism evidence="1 2">
    <name type="scientific">Acaulospora morrowiae</name>
    <dbReference type="NCBI Taxonomy" id="94023"/>
    <lineage>
        <taxon>Eukaryota</taxon>
        <taxon>Fungi</taxon>
        <taxon>Fungi incertae sedis</taxon>
        <taxon>Mucoromycota</taxon>
        <taxon>Glomeromycotina</taxon>
        <taxon>Glomeromycetes</taxon>
        <taxon>Diversisporales</taxon>
        <taxon>Acaulosporaceae</taxon>
        <taxon>Acaulospora</taxon>
    </lineage>
</organism>
<evidence type="ECO:0000313" key="1">
    <source>
        <dbReference type="EMBL" id="CAG8501822.1"/>
    </source>
</evidence>
<protein>
    <submittedName>
        <fullName evidence="1">9423_t:CDS:1</fullName>
    </submittedName>
</protein>
<dbReference type="AlphaFoldDB" id="A0A9N9F0K3"/>
<dbReference type="Proteomes" id="UP000789342">
    <property type="component" value="Unassembled WGS sequence"/>
</dbReference>
<evidence type="ECO:0000313" key="2">
    <source>
        <dbReference type="Proteomes" id="UP000789342"/>
    </source>
</evidence>
<reference evidence="1" key="1">
    <citation type="submission" date="2021-06" db="EMBL/GenBank/DDBJ databases">
        <authorList>
            <person name="Kallberg Y."/>
            <person name="Tangrot J."/>
            <person name="Rosling A."/>
        </authorList>
    </citation>
    <scope>NUCLEOTIDE SEQUENCE</scope>
    <source>
        <strain evidence="1">CL551</strain>
    </source>
</reference>
<keyword evidence="2" id="KW-1185">Reference proteome</keyword>
<name>A0A9N9F0K3_9GLOM</name>
<dbReference type="EMBL" id="CAJVPV010001581">
    <property type="protein sequence ID" value="CAG8501822.1"/>
    <property type="molecule type" value="Genomic_DNA"/>
</dbReference>
<proteinExistence type="predicted"/>